<accession>A0AAF0X4R8</accession>
<evidence type="ECO:0008006" key="4">
    <source>
        <dbReference type="Google" id="ProtNLM"/>
    </source>
</evidence>
<dbReference type="PANTHER" id="PTHR34835">
    <property type="entry name" value="OS07G0283600 PROTEIN-RELATED"/>
    <property type="match status" value="1"/>
</dbReference>
<feature type="compositionally biased region" description="Basic and acidic residues" evidence="1">
    <location>
        <begin position="112"/>
        <end position="132"/>
    </location>
</feature>
<reference evidence="2" key="2">
    <citation type="submission" date="2022-03" db="EMBL/GenBank/DDBJ databases">
        <title>Draft title - Genomic analysis of global carrot germplasm unveils the trajectory of domestication and the origin of high carotenoid orange carrot.</title>
        <authorList>
            <person name="Iorizzo M."/>
            <person name="Ellison S."/>
            <person name="Senalik D."/>
            <person name="Macko-Podgorni A."/>
            <person name="Grzebelus D."/>
            <person name="Bostan H."/>
            <person name="Rolling W."/>
            <person name="Curaba J."/>
            <person name="Simon P."/>
        </authorList>
    </citation>
    <scope>NUCLEOTIDE SEQUENCE</scope>
    <source>
        <tissue evidence="2">Leaf</tissue>
    </source>
</reference>
<dbReference type="EMBL" id="CP093347">
    <property type="protein sequence ID" value="WOH01751.1"/>
    <property type="molecule type" value="Genomic_DNA"/>
</dbReference>
<feature type="region of interest" description="Disordered" evidence="1">
    <location>
        <begin position="98"/>
        <end position="132"/>
    </location>
</feature>
<dbReference type="Gene3D" id="3.40.395.10">
    <property type="entry name" value="Adenoviral Proteinase, Chain A"/>
    <property type="match status" value="1"/>
</dbReference>
<reference evidence="2" key="1">
    <citation type="journal article" date="2016" name="Nat. Genet.">
        <title>A high-quality carrot genome assembly provides new insights into carotenoid accumulation and asterid genome evolution.</title>
        <authorList>
            <person name="Iorizzo M."/>
            <person name="Ellison S."/>
            <person name="Senalik D."/>
            <person name="Zeng P."/>
            <person name="Satapoomin P."/>
            <person name="Huang J."/>
            <person name="Bowman M."/>
            <person name="Iovene M."/>
            <person name="Sanseverino W."/>
            <person name="Cavagnaro P."/>
            <person name="Yildiz M."/>
            <person name="Macko-Podgorni A."/>
            <person name="Moranska E."/>
            <person name="Grzebelus E."/>
            <person name="Grzebelus D."/>
            <person name="Ashrafi H."/>
            <person name="Zheng Z."/>
            <person name="Cheng S."/>
            <person name="Spooner D."/>
            <person name="Van Deynze A."/>
            <person name="Simon P."/>
        </authorList>
    </citation>
    <scope>NUCLEOTIDE SEQUENCE</scope>
    <source>
        <tissue evidence="2">Leaf</tissue>
    </source>
</reference>
<name>A0AAF0X4R8_DAUCS</name>
<feature type="region of interest" description="Disordered" evidence="1">
    <location>
        <begin position="417"/>
        <end position="439"/>
    </location>
</feature>
<dbReference type="AlphaFoldDB" id="A0AAF0X4R8"/>
<evidence type="ECO:0000313" key="3">
    <source>
        <dbReference type="Proteomes" id="UP000077755"/>
    </source>
</evidence>
<evidence type="ECO:0000313" key="2">
    <source>
        <dbReference type="EMBL" id="WOH01751.1"/>
    </source>
</evidence>
<evidence type="ECO:0000256" key="1">
    <source>
        <dbReference type="SAM" id="MobiDB-lite"/>
    </source>
</evidence>
<feature type="region of interest" description="Disordered" evidence="1">
    <location>
        <begin position="514"/>
        <end position="537"/>
    </location>
</feature>
<dbReference type="Proteomes" id="UP000077755">
    <property type="component" value="Chromosome 5"/>
</dbReference>
<protein>
    <recommendedName>
        <fullName evidence="4">Ubiquitin-like protease family profile domain-containing protein</fullName>
    </recommendedName>
</protein>
<keyword evidence="3" id="KW-1185">Reference proteome</keyword>
<organism evidence="2 3">
    <name type="scientific">Daucus carota subsp. sativus</name>
    <name type="common">Carrot</name>
    <dbReference type="NCBI Taxonomy" id="79200"/>
    <lineage>
        <taxon>Eukaryota</taxon>
        <taxon>Viridiplantae</taxon>
        <taxon>Streptophyta</taxon>
        <taxon>Embryophyta</taxon>
        <taxon>Tracheophyta</taxon>
        <taxon>Spermatophyta</taxon>
        <taxon>Magnoliopsida</taxon>
        <taxon>eudicotyledons</taxon>
        <taxon>Gunneridae</taxon>
        <taxon>Pentapetalae</taxon>
        <taxon>asterids</taxon>
        <taxon>campanulids</taxon>
        <taxon>Apiales</taxon>
        <taxon>Apiaceae</taxon>
        <taxon>Apioideae</taxon>
        <taxon>Scandiceae</taxon>
        <taxon>Daucinae</taxon>
        <taxon>Daucus</taxon>
        <taxon>Daucus sect. Daucus</taxon>
    </lineage>
</organism>
<proteinExistence type="predicted"/>
<gene>
    <name evidence="2" type="ORF">DCAR_0521136</name>
</gene>
<feature type="region of interest" description="Disordered" evidence="1">
    <location>
        <begin position="1"/>
        <end position="73"/>
    </location>
</feature>
<sequence length="913" mass="103763">MRSERGLGKVSNALEFSDDDDDFVTPAEHFGKSKPASVQIDEKKKMSDNAADMLAEESKKNTKKRNRGTEDMKVSNMDAHLVEGSRRRTINKAVNGISTARPAGRQVAKPMQEGKHDNAGNEPKKSKGRSHEGYLQKKFTPAIISDLFVKLSEQQVQWVKKTGFGELLNFESSRYPHKLGYNLAQAFDVGNCALVLKCGTIEINDKEVNNVLGLPMGNLVLTTDRTETNSTVWAGQFEEKAGCEISPTMLRDSMVLSKDADVIFKLNFLVMIYNFFIEGHQNRYLNRDVLKLELDLDACGRYNWCRLLIDKLRTSHTYWAAEKEKRSFTGSLTFLTYLYVSRIRNEKYAYVPQVFPAFKGWTDTLIRERQKNEATDGSFGLGEIVAFVEDNEKDAVLVNNLRDKMMNPDDQFIKDNAQLKSNSDDDKSATNELDDIEGHNDLETEKNLVSDLVKNVGDQILHIIQSVNDNNEESVDGGADHMFQEIGNINTNLNPASCAKHTVAEMGLGASLETNGTSGSMKKDPLLQGPQGTDEEDAIDNHFREDIYIKEFRKNLVEFGNSYEKCVNNLEVALALYPSSEELAELKEEHKRFFKFFEENSHLSKKLLAGKIIEKNKSVEGVVDDGSYVPSFSLGITQVIPRNLGDMMDEKDNAGGEIDEGGNQLVMRPRRGARMTEICRSPFVSRVVDISGHKLTNEEKYVWEWLFENRRNRSENLFEWETRMCTKAHLQSLQVNCMVDSSVIDAWSYVLNANEALRANTSPYRVFMTTETTSGPMNMVEDLSDPEWTTRRHAVFHENMDVVMETITLLNNRLYDVQAFDLFVFPIYNASHHYIISYNMRKPAWDIIDNRVPDGDIEQVYGDLPYQLENQKSLLNKLRVVYGHKILTWDLNNTKESLMRAATYLAKGKKIAT</sequence>